<gene>
    <name evidence="1" type="ORF">EQY75_10685</name>
</gene>
<dbReference type="RefSeq" id="WP_129605718.1">
    <property type="nucleotide sequence ID" value="NZ_CP035544.1"/>
</dbReference>
<reference evidence="1 2" key="1">
    <citation type="submission" date="2019-01" db="EMBL/GenBank/DDBJ databases">
        <title>Muriicola soli sp. nov., isolated from soil.</title>
        <authorList>
            <person name="Kang H.J."/>
            <person name="Kim S.B."/>
        </authorList>
    </citation>
    <scope>NUCLEOTIDE SEQUENCE [LARGE SCALE GENOMIC DNA]</scope>
    <source>
        <strain evidence="1 2">MMS17-SY002</strain>
    </source>
</reference>
<evidence type="ECO:0000313" key="1">
    <source>
        <dbReference type="EMBL" id="QBA64952.1"/>
    </source>
</evidence>
<organism evidence="1 2">
    <name type="scientific">Muriicola soli</name>
    <dbReference type="NCBI Taxonomy" id="2507538"/>
    <lineage>
        <taxon>Bacteria</taxon>
        <taxon>Pseudomonadati</taxon>
        <taxon>Bacteroidota</taxon>
        <taxon>Flavobacteriia</taxon>
        <taxon>Flavobacteriales</taxon>
        <taxon>Flavobacteriaceae</taxon>
        <taxon>Muriicola</taxon>
    </lineage>
</organism>
<proteinExistence type="predicted"/>
<protein>
    <submittedName>
        <fullName evidence="1">Uncharacterized protein</fullName>
    </submittedName>
</protein>
<dbReference type="AlphaFoldDB" id="A0A411EB42"/>
<sequence length="152" mass="16693">MQRILVVLFFCLSLSSCNEENNIDCSLVLCAANDSINLELIADGENVISNGTYTLENIVVAGNSSEELEIRVFPDTQGATTGLLEISSFDWQAGTYIYTISLDTDYEFNLEVTFSTTNDPCCGDRLVITGLSSDDVFTDAETYSSFYTIVLN</sequence>
<name>A0A411EB42_9FLAO</name>
<dbReference type="Proteomes" id="UP000290889">
    <property type="component" value="Chromosome"/>
</dbReference>
<dbReference type="PROSITE" id="PS51257">
    <property type="entry name" value="PROKAR_LIPOPROTEIN"/>
    <property type="match status" value="1"/>
</dbReference>
<dbReference type="KEGG" id="mur:EQY75_10685"/>
<evidence type="ECO:0000313" key="2">
    <source>
        <dbReference type="Proteomes" id="UP000290889"/>
    </source>
</evidence>
<accession>A0A411EB42</accession>
<dbReference type="EMBL" id="CP035544">
    <property type="protein sequence ID" value="QBA64952.1"/>
    <property type="molecule type" value="Genomic_DNA"/>
</dbReference>
<keyword evidence="2" id="KW-1185">Reference proteome</keyword>